<reference evidence="2 3" key="1">
    <citation type="journal article" date="2007" name="Nature">
        <title>Evolution of genes and genomes on the Drosophila phylogeny.</title>
        <authorList>
            <consortium name="Drosophila 12 Genomes Consortium"/>
            <person name="Clark A.G."/>
            <person name="Eisen M.B."/>
            <person name="Smith D.R."/>
            <person name="Bergman C.M."/>
            <person name="Oliver B."/>
            <person name="Markow T.A."/>
            <person name="Kaufman T.C."/>
            <person name="Kellis M."/>
            <person name="Gelbart W."/>
            <person name="Iyer V.N."/>
            <person name="Pollard D.A."/>
            <person name="Sackton T.B."/>
            <person name="Larracuente A.M."/>
            <person name="Singh N.D."/>
            <person name="Abad J.P."/>
            <person name="Abt D.N."/>
            <person name="Adryan B."/>
            <person name="Aguade M."/>
            <person name="Akashi H."/>
            <person name="Anderson W.W."/>
            <person name="Aquadro C.F."/>
            <person name="Ardell D.H."/>
            <person name="Arguello R."/>
            <person name="Artieri C.G."/>
            <person name="Barbash D.A."/>
            <person name="Barker D."/>
            <person name="Barsanti P."/>
            <person name="Batterham P."/>
            <person name="Batzoglou S."/>
            <person name="Begun D."/>
            <person name="Bhutkar A."/>
            <person name="Blanco E."/>
            <person name="Bosak S.A."/>
            <person name="Bradley R.K."/>
            <person name="Brand A.D."/>
            <person name="Brent M.R."/>
            <person name="Brooks A.N."/>
            <person name="Brown R.H."/>
            <person name="Butlin R.K."/>
            <person name="Caggese C."/>
            <person name="Calvi B.R."/>
            <person name="Bernardo de Carvalho A."/>
            <person name="Caspi A."/>
            <person name="Castrezana S."/>
            <person name="Celniker S.E."/>
            <person name="Chang J.L."/>
            <person name="Chapple C."/>
            <person name="Chatterji S."/>
            <person name="Chinwalla A."/>
            <person name="Civetta A."/>
            <person name="Clifton S.W."/>
            <person name="Comeron J.M."/>
            <person name="Costello J.C."/>
            <person name="Coyne J.A."/>
            <person name="Daub J."/>
            <person name="David R.G."/>
            <person name="Delcher A.L."/>
            <person name="Delehaunty K."/>
            <person name="Do C.B."/>
            <person name="Ebling H."/>
            <person name="Edwards K."/>
            <person name="Eickbush T."/>
            <person name="Evans J.D."/>
            <person name="Filipski A."/>
            <person name="Findeiss S."/>
            <person name="Freyhult E."/>
            <person name="Fulton L."/>
            <person name="Fulton R."/>
            <person name="Garcia A.C."/>
            <person name="Gardiner A."/>
            <person name="Garfield D.A."/>
            <person name="Garvin B.E."/>
            <person name="Gibson G."/>
            <person name="Gilbert D."/>
            <person name="Gnerre S."/>
            <person name="Godfrey J."/>
            <person name="Good R."/>
            <person name="Gotea V."/>
            <person name="Gravely B."/>
            <person name="Greenberg A.J."/>
            <person name="Griffiths-Jones S."/>
            <person name="Gross S."/>
            <person name="Guigo R."/>
            <person name="Gustafson E.A."/>
            <person name="Haerty W."/>
            <person name="Hahn M.W."/>
            <person name="Halligan D.L."/>
            <person name="Halpern A.L."/>
            <person name="Halter G.M."/>
            <person name="Han M.V."/>
            <person name="Heger A."/>
            <person name="Hillier L."/>
            <person name="Hinrichs A.S."/>
            <person name="Holmes I."/>
            <person name="Hoskins R.A."/>
            <person name="Hubisz M.J."/>
            <person name="Hultmark D."/>
            <person name="Huntley M.A."/>
            <person name="Jaffe D.B."/>
            <person name="Jagadeeshan S."/>
            <person name="Jeck W.R."/>
            <person name="Johnson J."/>
            <person name="Jones C.D."/>
            <person name="Jordan W.C."/>
            <person name="Karpen G.H."/>
            <person name="Kataoka E."/>
            <person name="Keightley P.D."/>
            <person name="Kheradpour P."/>
            <person name="Kirkness E.F."/>
            <person name="Koerich L.B."/>
            <person name="Kristiansen K."/>
            <person name="Kudrna D."/>
            <person name="Kulathinal R.J."/>
            <person name="Kumar S."/>
            <person name="Kwok R."/>
            <person name="Lander E."/>
            <person name="Langley C.H."/>
            <person name="Lapoint R."/>
            <person name="Lazzaro B.P."/>
            <person name="Lee S.J."/>
            <person name="Levesque L."/>
            <person name="Li R."/>
            <person name="Lin C.F."/>
            <person name="Lin M.F."/>
            <person name="Lindblad-Toh K."/>
            <person name="Llopart A."/>
            <person name="Long M."/>
            <person name="Low L."/>
            <person name="Lozovsky E."/>
            <person name="Lu J."/>
            <person name="Luo M."/>
            <person name="Machado C.A."/>
            <person name="Makalowski W."/>
            <person name="Marzo M."/>
            <person name="Matsuda M."/>
            <person name="Matzkin L."/>
            <person name="McAllister B."/>
            <person name="McBride C.S."/>
            <person name="McKernan B."/>
            <person name="McKernan K."/>
            <person name="Mendez-Lago M."/>
            <person name="Minx P."/>
            <person name="Mollenhauer M.U."/>
            <person name="Montooth K."/>
            <person name="Mount S.M."/>
            <person name="Mu X."/>
            <person name="Myers E."/>
            <person name="Negre B."/>
            <person name="Newfeld S."/>
            <person name="Nielsen R."/>
            <person name="Noor M.A."/>
            <person name="O'Grady P."/>
            <person name="Pachter L."/>
            <person name="Papaceit M."/>
            <person name="Parisi M.J."/>
            <person name="Parisi M."/>
            <person name="Parts L."/>
            <person name="Pedersen J.S."/>
            <person name="Pesole G."/>
            <person name="Phillippy A.M."/>
            <person name="Ponting C.P."/>
            <person name="Pop M."/>
            <person name="Porcelli D."/>
            <person name="Powell J.R."/>
            <person name="Prohaska S."/>
            <person name="Pruitt K."/>
            <person name="Puig M."/>
            <person name="Quesneville H."/>
            <person name="Ram K.R."/>
            <person name="Rand D."/>
            <person name="Rasmussen M.D."/>
            <person name="Reed L.K."/>
            <person name="Reenan R."/>
            <person name="Reily A."/>
            <person name="Remington K.A."/>
            <person name="Rieger T.T."/>
            <person name="Ritchie M.G."/>
            <person name="Robin C."/>
            <person name="Rogers Y.H."/>
            <person name="Rohde C."/>
            <person name="Rozas J."/>
            <person name="Rubenfield M.J."/>
            <person name="Ruiz A."/>
            <person name="Russo S."/>
            <person name="Salzberg S.L."/>
            <person name="Sanchez-Gracia A."/>
            <person name="Saranga D.J."/>
            <person name="Sato H."/>
            <person name="Schaeffer S.W."/>
            <person name="Schatz M.C."/>
            <person name="Schlenke T."/>
            <person name="Schwartz R."/>
            <person name="Segarra C."/>
            <person name="Singh R.S."/>
            <person name="Sirot L."/>
            <person name="Sirota M."/>
            <person name="Sisneros N.B."/>
            <person name="Smith C.D."/>
            <person name="Smith T.F."/>
            <person name="Spieth J."/>
            <person name="Stage D.E."/>
            <person name="Stark A."/>
            <person name="Stephan W."/>
            <person name="Strausberg R.L."/>
            <person name="Strempel S."/>
            <person name="Sturgill D."/>
            <person name="Sutton G."/>
            <person name="Sutton G.G."/>
            <person name="Tao W."/>
            <person name="Teichmann S."/>
            <person name="Tobari Y.N."/>
            <person name="Tomimura Y."/>
            <person name="Tsolas J.M."/>
            <person name="Valente V.L."/>
            <person name="Venter E."/>
            <person name="Venter J.C."/>
            <person name="Vicario S."/>
            <person name="Vieira F.G."/>
            <person name="Vilella A.J."/>
            <person name="Villasante A."/>
            <person name="Walenz B."/>
            <person name="Wang J."/>
            <person name="Wasserman M."/>
            <person name="Watts T."/>
            <person name="Wilson D."/>
            <person name="Wilson R.K."/>
            <person name="Wing R.A."/>
            <person name="Wolfner M.F."/>
            <person name="Wong A."/>
            <person name="Wong G.K."/>
            <person name="Wu C.I."/>
            <person name="Wu G."/>
            <person name="Yamamoto D."/>
            <person name="Yang H.P."/>
            <person name="Yang S.P."/>
            <person name="Yorke J.A."/>
            <person name="Yoshida K."/>
            <person name="Zdobnov E."/>
            <person name="Zhang P."/>
            <person name="Zhang Y."/>
            <person name="Zimin A.V."/>
            <person name="Baldwin J."/>
            <person name="Abdouelleil A."/>
            <person name="Abdulkadir J."/>
            <person name="Abebe A."/>
            <person name="Abera B."/>
            <person name="Abreu J."/>
            <person name="Acer S.C."/>
            <person name="Aftuck L."/>
            <person name="Alexander A."/>
            <person name="An P."/>
            <person name="Anderson E."/>
            <person name="Anderson S."/>
            <person name="Arachi H."/>
            <person name="Azer M."/>
            <person name="Bachantsang P."/>
            <person name="Barry A."/>
            <person name="Bayul T."/>
            <person name="Berlin A."/>
            <person name="Bessette D."/>
            <person name="Bloom T."/>
            <person name="Blye J."/>
            <person name="Boguslavskiy L."/>
            <person name="Bonnet C."/>
            <person name="Boukhgalter B."/>
            <person name="Bourzgui I."/>
            <person name="Brown A."/>
            <person name="Cahill P."/>
            <person name="Channer S."/>
            <person name="Cheshatsang Y."/>
            <person name="Chuda L."/>
            <person name="Citroen M."/>
            <person name="Collymore A."/>
            <person name="Cooke P."/>
            <person name="Costello M."/>
            <person name="D'Aco K."/>
            <person name="Daza R."/>
            <person name="De Haan G."/>
            <person name="DeGray S."/>
            <person name="DeMaso C."/>
            <person name="Dhargay N."/>
            <person name="Dooley K."/>
            <person name="Dooley E."/>
            <person name="Doricent M."/>
            <person name="Dorje P."/>
            <person name="Dorjee K."/>
            <person name="Dupes A."/>
            <person name="Elong R."/>
            <person name="Falk J."/>
            <person name="Farina A."/>
            <person name="Faro S."/>
            <person name="Ferguson D."/>
            <person name="Fisher S."/>
            <person name="Foley C.D."/>
            <person name="Franke A."/>
            <person name="Friedrich D."/>
            <person name="Gadbois L."/>
            <person name="Gearin G."/>
            <person name="Gearin C.R."/>
            <person name="Giannoukos G."/>
            <person name="Goode T."/>
            <person name="Graham J."/>
            <person name="Grandbois E."/>
            <person name="Grewal S."/>
            <person name="Gyaltsen K."/>
            <person name="Hafez N."/>
            <person name="Hagos B."/>
            <person name="Hall J."/>
            <person name="Henson C."/>
            <person name="Hollinger A."/>
            <person name="Honan T."/>
            <person name="Huard M.D."/>
            <person name="Hughes L."/>
            <person name="Hurhula B."/>
            <person name="Husby M.E."/>
            <person name="Kamat A."/>
            <person name="Kanga B."/>
            <person name="Kashin S."/>
            <person name="Khazanovich D."/>
            <person name="Kisner P."/>
            <person name="Lance K."/>
            <person name="Lara M."/>
            <person name="Lee W."/>
            <person name="Lennon N."/>
            <person name="Letendre F."/>
            <person name="LeVine R."/>
            <person name="Lipovsky A."/>
            <person name="Liu X."/>
            <person name="Liu J."/>
            <person name="Liu S."/>
            <person name="Lokyitsang T."/>
            <person name="Lokyitsang Y."/>
            <person name="Lubonja R."/>
            <person name="Lui A."/>
            <person name="MacDonald P."/>
            <person name="Magnisalis V."/>
            <person name="Maru K."/>
            <person name="Matthews C."/>
            <person name="McCusker W."/>
            <person name="McDonough S."/>
            <person name="Mehta T."/>
            <person name="Meldrim J."/>
            <person name="Meneus L."/>
            <person name="Mihai O."/>
            <person name="Mihalev A."/>
            <person name="Mihova T."/>
            <person name="Mittelman R."/>
            <person name="Mlenga V."/>
            <person name="Montmayeur A."/>
            <person name="Mulrain L."/>
            <person name="Navidi A."/>
            <person name="Naylor J."/>
            <person name="Negash T."/>
            <person name="Nguyen T."/>
            <person name="Nguyen N."/>
            <person name="Nicol R."/>
            <person name="Norbu C."/>
            <person name="Norbu N."/>
            <person name="Novod N."/>
            <person name="O'Neill B."/>
            <person name="Osman S."/>
            <person name="Markiewicz E."/>
            <person name="Oyono O.L."/>
            <person name="Patti C."/>
            <person name="Phunkhang P."/>
            <person name="Pierre F."/>
            <person name="Priest M."/>
            <person name="Raghuraman S."/>
            <person name="Rege F."/>
            <person name="Reyes R."/>
            <person name="Rise C."/>
            <person name="Rogov P."/>
            <person name="Ross K."/>
            <person name="Ryan E."/>
            <person name="Settipalli S."/>
            <person name="Shea T."/>
            <person name="Sherpa N."/>
            <person name="Shi L."/>
            <person name="Shih D."/>
            <person name="Sparrow T."/>
            <person name="Spaulding J."/>
            <person name="Stalker J."/>
            <person name="Stange-Thomann N."/>
            <person name="Stavropoulos S."/>
            <person name="Stone C."/>
            <person name="Strader C."/>
            <person name="Tesfaye S."/>
            <person name="Thomson T."/>
            <person name="Thoulutsang Y."/>
            <person name="Thoulutsang D."/>
            <person name="Topham K."/>
            <person name="Topping I."/>
            <person name="Tsamla T."/>
            <person name="Vassiliev H."/>
            <person name="Vo A."/>
            <person name="Wangchuk T."/>
            <person name="Wangdi T."/>
            <person name="Weiand M."/>
            <person name="Wilkinson J."/>
            <person name="Wilson A."/>
            <person name="Yadav S."/>
            <person name="Young G."/>
            <person name="Yu Q."/>
            <person name="Zembek L."/>
            <person name="Zhong D."/>
            <person name="Zimmer A."/>
            <person name="Zwirko Z."/>
            <person name="Jaffe D.B."/>
            <person name="Alvarez P."/>
            <person name="Brockman W."/>
            <person name="Butler J."/>
            <person name="Chin C."/>
            <person name="Gnerre S."/>
            <person name="Grabherr M."/>
            <person name="Kleber M."/>
            <person name="Mauceli E."/>
            <person name="MacCallum I."/>
        </authorList>
    </citation>
    <scope>NUCLEOTIDE SEQUENCE [LARGE SCALE GENOMIC DNA]</scope>
    <source>
        <strain evidence="3">white501</strain>
    </source>
</reference>
<dbReference type="OrthoDB" id="6084525at2759"/>
<dbReference type="EMBL" id="CM000362">
    <property type="protein sequence ID" value="EDX08051.1"/>
    <property type="molecule type" value="Genomic_DNA"/>
</dbReference>
<evidence type="ECO:0000313" key="2">
    <source>
        <dbReference type="EMBL" id="EDX08051.1"/>
    </source>
</evidence>
<feature type="region of interest" description="Disordered" evidence="1">
    <location>
        <begin position="78"/>
        <end position="97"/>
    </location>
</feature>
<keyword evidence="3" id="KW-1185">Reference proteome</keyword>
<dbReference type="Proteomes" id="UP000000304">
    <property type="component" value="Chromosome 2R"/>
</dbReference>
<dbReference type="OMA" id="SHIHAHV"/>
<dbReference type="AlphaFoldDB" id="B4QG15"/>
<protein>
    <submittedName>
        <fullName evidence="2">GD11585</fullName>
    </submittedName>
</protein>
<evidence type="ECO:0000256" key="1">
    <source>
        <dbReference type="SAM" id="MobiDB-lite"/>
    </source>
</evidence>
<dbReference type="STRING" id="7240.B4QG15"/>
<dbReference type="Bgee" id="FBgn0183327">
    <property type="expression patterns" value="Expressed in adult organism and 3 other cell types or tissues"/>
</dbReference>
<name>B4QG15_DROSI</name>
<accession>B4QG15</accession>
<feature type="region of interest" description="Disordered" evidence="1">
    <location>
        <begin position="112"/>
        <end position="139"/>
    </location>
</feature>
<dbReference type="HOGENOM" id="CLU_1628800_0_0_1"/>
<feature type="compositionally biased region" description="Low complexity" evidence="1">
    <location>
        <begin position="20"/>
        <end position="41"/>
    </location>
</feature>
<dbReference type="PhylomeDB" id="B4QG15"/>
<evidence type="ECO:0000313" key="3">
    <source>
        <dbReference type="Proteomes" id="UP000000304"/>
    </source>
</evidence>
<dbReference type="GO" id="GO:2000378">
    <property type="term" value="P:negative regulation of reactive oxygen species metabolic process"/>
    <property type="evidence" value="ECO:0007669"/>
    <property type="project" value="EnsemblMetazoa"/>
</dbReference>
<organism evidence="2 3">
    <name type="scientific">Drosophila simulans</name>
    <name type="common">Fruit fly</name>
    <dbReference type="NCBI Taxonomy" id="7240"/>
    <lineage>
        <taxon>Eukaryota</taxon>
        <taxon>Metazoa</taxon>
        <taxon>Ecdysozoa</taxon>
        <taxon>Arthropoda</taxon>
        <taxon>Hexapoda</taxon>
        <taxon>Insecta</taxon>
        <taxon>Pterygota</taxon>
        <taxon>Neoptera</taxon>
        <taxon>Endopterygota</taxon>
        <taxon>Diptera</taxon>
        <taxon>Brachycera</taxon>
        <taxon>Muscomorpha</taxon>
        <taxon>Ephydroidea</taxon>
        <taxon>Drosophilidae</taxon>
        <taxon>Drosophila</taxon>
        <taxon>Sophophora</taxon>
    </lineage>
</organism>
<sequence length="163" mass="17974">MPKDGHSRKPQKRASIAEETPVSDSTTPATTASPSSPSRTAGHSTIGALVSNLHHHDIQSLHQPLLESEERVIVAVNHRNPRQPHRSYGTERKPHSSLPRFVINIEEETDAAVAAAEGKGSPAPHQEHEEHSNQSPSRRFSHFNLALRRFSHIHAHVNADYPG</sequence>
<feature type="region of interest" description="Disordered" evidence="1">
    <location>
        <begin position="1"/>
        <end position="48"/>
    </location>
</feature>
<proteinExistence type="predicted"/>
<gene>
    <name evidence="2" type="primary">Dsim\GD11585</name>
    <name evidence="2" type="ORF">Dsim_GD11585</name>
</gene>